<sequence length="734" mass="79108">MSDTQTPAKSSIRVSVTQDQAIPRSAADCASSTPPLLGCLSIVSRLMGKPVSVTALETGLPRTQNGPTAYACIRTARREGLDTQIVHKPLEKIPALNLPCILLLQGENACVLTELRKDSARIIMPENPDAPFETPLEKLLESYSGHAVFARPKAELESWTRELKIFDTKAWFWGTILHFLPIYRHVILASVFINILAIASPVFTMNVYDRVVPNNALETLWVLAVGVAVAFFFDFALRNLRGYFVDVAGRNADILVASKLMSHVLSMRMDHKPGSTGALVNNIREFDSLREFFSSTTLLAMVDLPFLVLFILAIAVIGGPVAAIPAVGAPIVILVGLLVQGPLKHFIETGYRESTQKNALLVEAVSGLETLKTTRAEGPMLGRWEQIVGQGAKSSIRSKAISTFSLTFTQFATQIVYAGVIIWGVYRIAEGQMTTGGLIACSILVGRAMSPLGAVAAMLTRLQQSRMALKNLDVLMQIPGERPEEVRHTAQRDLKASIAFEDVSFKYPGALTNSLSHVSLHIAQGERVAILGKMGSGKTTLGKLVTGLYTPQRGAVKVGGLDIRQMDPADLRAKIGYMAQDNFLFQGTVRENITLGAPQAGDQALFKAAAIAGVTDFIRSNPAGFNLQVGERGLSLSGGQRQAITIARALLLNPDIVILDEPSSSMDMGVEAILKLRLTSALQGKTLVLVTHRPTLLSLVSRVIVLDEGRIVADGPRDKVLGELQKNPGGGGNA</sequence>
<evidence type="ECO:0000256" key="7">
    <source>
        <dbReference type="ARBA" id="ARBA00022989"/>
    </source>
</evidence>
<dbReference type="PANTHER" id="PTHR24221:SF248">
    <property type="entry name" value="ABC TRANSPORTER TRANSMEMBRANE REGION"/>
    <property type="match status" value="1"/>
</dbReference>
<feature type="domain" description="ABC transporter" evidence="10">
    <location>
        <begin position="498"/>
        <end position="733"/>
    </location>
</feature>
<dbReference type="InterPro" id="IPR017750">
    <property type="entry name" value="ATPase_T1SS"/>
</dbReference>
<dbReference type="Pfam" id="PF00005">
    <property type="entry name" value="ABC_tran"/>
    <property type="match status" value="1"/>
</dbReference>
<dbReference type="SUPFAM" id="SSF90123">
    <property type="entry name" value="ABC transporter transmembrane region"/>
    <property type="match status" value="1"/>
</dbReference>
<dbReference type="PROSITE" id="PS00211">
    <property type="entry name" value="ABC_TRANSPORTER_1"/>
    <property type="match status" value="1"/>
</dbReference>
<name>A0A120KMV5_9BACT</name>
<feature type="transmembrane region" description="Helical" evidence="9">
    <location>
        <begin position="220"/>
        <end position="237"/>
    </location>
</feature>
<evidence type="ECO:0000313" key="14">
    <source>
        <dbReference type="Proteomes" id="UP000063964"/>
    </source>
</evidence>
<dbReference type="Gene3D" id="3.40.50.300">
    <property type="entry name" value="P-loop containing nucleotide triphosphate hydrolases"/>
    <property type="match status" value="1"/>
</dbReference>
<dbReference type="EMBL" id="CP014230">
    <property type="protein sequence ID" value="AMD92206.1"/>
    <property type="molecule type" value="Genomic_DNA"/>
</dbReference>
<proteinExistence type="predicted"/>
<dbReference type="GO" id="GO:0006508">
    <property type="term" value="P:proteolysis"/>
    <property type="evidence" value="ECO:0007669"/>
    <property type="project" value="InterPro"/>
</dbReference>
<dbReference type="InterPro" id="IPR003439">
    <property type="entry name" value="ABC_transporter-like_ATP-bd"/>
</dbReference>
<dbReference type="SMART" id="SM00382">
    <property type="entry name" value="AAA"/>
    <property type="match status" value="1"/>
</dbReference>
<organism evidence="13 14">
    <name type="scientific">Desulfomicrobium orale DSM 12838</name>
    <dbReference type="NCBI Taxonomy" id="888061"/>
    <lineage>
        <taxon>Bacteria</taxon>
        <taxon>Pseudomonadati</taxon>
        <taxon>Thermodesulfobacteriota</taxon>
        <taxon>Desulfovibrionia</taxon>
        <taxon>Desulfovibrionales</taxon>
        <taxon>Desulfomicrobiaceae</taxon>
        <taxon>Desulfomicrobium</taxon>
    </lineage>
</organism>
<keyword evidence="2" id="KW-0813">Transport</keyword>
<keyword evidence="6" id="KW-0067">ATP-binding</keyword>
<dbReference type="Pfam" id="PF00664">
    <property type="entry name" value="ABC_membrane"/>
    <property type="match status" value="1"/>
</dbReference>
<feature type="transmembrane region" description="Helical" evidence="9">
    <location>
        <begin position="403"/>
        <end position="425"/>
    </location>
</feature>
<dbReference type="InterPro" id="IPR027417">
    <property type="entry name" value="P-loop_NTPase"/>
</dbReference>
<dbReference type="Pfam" id="PF03412">
    <property type="entry name" value="Peptidase_C39"/>
    <property type="match status" value="1"/>
</dbReference>
<accession>A0A120KMV5</accession>
<evidence type="ECO:0000256" key="6">
    <source>
        <dbReference type="ARBA" id="ARBA00022840"/>
    </source>
</evidence>
<dbReference type="CDD" id="cd18587">
    <property type="entry name" value="ABC_6TM_LapB_like"/>
    <property type="match status" value="1"/>
</dbReference>
<dbReference type="NCBIfam" id="TIGR03375">
    <property type="entry name" value="type_I_sec_LssB"/>
    <property type="match status" value="1"/>
</dbReference>
<evidence type="ECO:0000256" key="8">
    <source>
        <dbReference type="ARBA" id="ARBA00023136"/>
    </source>
</evidence>
<dbReference type="Proteomes" id="UP000063964">
    <property type="component" value="Chromosome"/>
</dbReference>
<dbReference type="GO" id="GO:0005886">
    <property type="term" value="C:plasma membrane"/>
    <property type="evidence" value="ECO:0007669"/>
    <property type="project" value="UniProtKB-SubCell"/>
</dbReference>
<keyword evidence="14" id="KW-1185">Reference proteome</keyword>
<evidence type="ECO:0000256" key="4">
    <source>
        <dbReference type="ARBA" id="ARBA00022692"/>
    </source>
</evidence>
<comment type="subcellular location">
    <subcellularLocation>
        <location evidence="1">Cell membrane</location>
        <topology evidence="1">Multi-pass membrane protein</topology>
    </subcellularLocation>
</comment>
<feature type="domain" description="Peptidase C39" evidence="12">
    <location>
        <begin position="29"/>
        <end position="150"/>
    </location>
</feature>
<dbReference type="Gene3D" id="3.90.70.10">
    <property type="entry name" value="Cysteine proteinases"/>
    <property type="match status" value="1"/>
</dbReference>
<dbReference type="GO" id="GO:0016887">
    <property type="term" value="F:ATP hydrolysis activity"/>
    <property type="evidence" value="ECO:0007669"/>
    <property type="project" value="InterPro"/>
</dbReference>
<feature type="domain" description="ABC transmembrane type-1" evidence="11">
    <location>
        <begin position="186"/>
        <end position="464"/>
    </location>
</feature>
<dbReference type="PANTHER" id="PTHR24221">
    <property type="entry name" value="ATP-BINDING CASSETTE SUB-FAMILY B"/>
    <property type="match status" value="1"/>
</dbReference>
<dbReference type="CDD" id="cd03245">
    <property type="entry name" value="ABCC_bacteriocin_exporters"/>
    <property type="match status" value="1"/>
</dbReference>
<dbReference type="InterPro" id="IPR011527">
    <property type="entry name" value="ABC1_TM_dom"/>
</dbReference>
<keyword evidence="8 9" id="KW-0472">Membrane</keyword>
<evidence type="ECO:0000259" key="12">
    <source>
        <dbReference type="PROSITE" id="PS50990"/>
    </source>
</evidence>
<dbReference type="InterPro" id="IPR017871">
    <property type="entry name" value="ABC_transporter-like_CS"/>
</dbReference>
<dbReference type="OrthoDB" id="9760168at2"/>
<dbReference type="GO" id="GO:0140359">
    <property type="term" value="F:ABC-type transporter activity"/>
    <property type="evidence" value="ECO:0007669"/>
    <property type="project" value="InterPro"/>
</dbReference>
<evidence type="ECO:0000313" key="13">
    <source>
        <dbReference type="EMBL" id="AMD92206.1"/>
    </source>
</evidence>
<dbReference type="GO" id="GO:0008233">
    <property type="term" value="F:peptidase activity"/>
    <property type="evidence" value="ECO:0007669"/>
    <property type="project" value="InterPro"/>
</dbReference>
<dbReference type="STRING" id="888061.AXF15_03165"/>
<keyword evidence="4 9" id="KW-0812">Transmembrane</keyword>
<dbReference type="SUPFAM" id="SSF52540">
    <property type="entry name" value="P-loop containing nucleoside triphosphate hydrolases"/>
    <property type="match status" value="1"/>
</dbReference>
<dbReference type="InterPro" id="IPR005074">
    <property type="entry name" value="Peptidase_C39"/>
</dbReference>
<dbReference type="PROSITE" id="PS50929">
    <property type="entry name" value="ABC_TM1F"/>
    <property type="match status" value="1"/>
</dbReference>
<evidence type="ECO:0000256" key="1">
    <source>
        <dbReference type="ARBA" id="ARBA00004651"/>
    </source>
</evidence>
<protein>
    <submittedName>
        <fullName evidence="13">ABC transporter</fullName>
    </submittedName>
</protein>
<dbReference type="RefSeq" id="WP_066603224.1">
    <property type="nucleotide sequence ID" value="NZ_CP014230.1"/>
</dbReference>
<feature type="transmembrane region" description="Helical" evidence="9">
    <location>
        <begin position="298"/>
        <end position="317"/>
    </location>
</feature>
<evidence type="ECO:0000256" key="2">
    <source>
        <dbReference type="ARBA" id="ARBA00022448"/>
    </source>
</evidence>
<dbReference type="InterPro" id="IPR003593">
    <property type="entry name" value="AAA+_ATPase"/>
</dbReference>
<dbReference type="AlphaFoldDB" id="A0A120KMV5"/>
<dbReference type="Gene3D" id="1.20.1560.10">
    <property type="entry name" value="ABC transporter type 1, transmembrane domain"/>
    <property type="match status" value="1"/>
</dbReference>
<feature type="transmembrane region" description="Helical" evidence="9">
    <location>
        <begin position="186"/>
        <end position="208"/>
    </location>
</feature>
<dbReference type="GO" id="GO:0034040">
    <property type="term" value="F:ATPase-coupled lipid transmembrane transporter activity"/>
    <property type="evidence" value="ECO:0007669"/>
    <property type="project" value="TreeGrafter"/>
</dbReference>
<gene>
    <name evidence="13" type="ORF">AXF15_03165</name>
</gene>
<dbReference type="InterPro" id="IPR039421">
    <property type="entry name" value="Type_1_exporter"/>
</dbReference>
<feature type="transmembrane region" description="Helical" evidence="9">
    <location>
        <begin position="437"/>
        <end position="460"/>
    </location>
</feature>
<evidence type="ECO:0000256" key="3">
    <source>
        <dbReference type="ARBA" id="ARBA00022475"/>
    </source>
</evidence>
<dbReference type="KEGG" id="doa:AXF15_03165"/>
<dbReference type="FunFam" id="3.40.50.300:FF:000299">
    <property type="entry name" value="ABC transporter ATP-binding protein/permease"/>
    <property type="match status" value="1"/>
</dbReference>
<dbReference type="GO" id="GO:0005524">
    <property type="term" value="F:ATP binding"/>
    <property type="evidence" value="ECO:0007669"/>
    <property type="project" value="UniProtKB-KW"/>
</dbReference>
<dbReference type="PROSITE" id="PS50990">
    <property type="entry name" value="PEPTIDASE_C39"/>
    <property type="match status" value="1"/>
</dbReference>
<dbReference type="PROSITE" id="PS50893">
    <property type="entry name" value="ABC_TRANSPORTER_2"/>
    <property type="match status" value="1"/>
</dbReference>
<dbReference type="InterPro" id="IPR036640">
    <property type="entry name" value="ABC1_TM_sf"/>
</dbReference>
<evidence type="ECO:0000256" key="9">
    <source>
        <dbReference type="SAM" id="Phobius"/>
    </source>
</evidence>
<keyword evidence="7 9" id="KW-1133">Transmembrane helix</keyword>
<evidence type="ECO:0000256" key="5">
    <source>
        <dbReference type="ARBA" id="ARBA00022741"/>
    </source>
</evidence>
<reference evidence="14" key="1">
    <citation type="submission" date="2016-02" db="EMBL/GenBank/DDBJ databases">
        <authorList>
            <person name="Holder M.E."/>
            <person name="Ajami N.J."/>
            <person name="Petrosino J.F."/>
        </authorList>
    </citation>
    <scope>NUCLEOTIDE SEQUENCE [LARGE SCALE GENOMIC DNA]</scope>
    <source>
        <strain evidence="14">DSM 12838</strain>
    </source>
</reference>
<feature type="transmembrane region" description="Helical" evidence="9">
    <location>
        <begin position="323"/>
        <end position="343"/>
    </location>
</feature>
<keyword evidence="5" id="KW-0547">Nucleotide-binding</keyword>
<evidence type="ECO:0000259" key="11">
    <source>
        <dbReference type="PROSITE" id="PS50929"/>
    </source>
</evidence>
<evidence type="ECO:0000259" key="10">
    <source>
        <dbReference type="PROSITE" id="PS50893"/>
    </source>
</evidence>
<keyword evidence="3" id="KW-1003">Cell membrane</keyword>